<dbReference type="Pfam" id="PF00107">
    <property type="entry name" value="ADH_zinc_N"/>
    <property type="match status" value="1"/>
</dbReference>
<evidence type="ECO:0000259" key="3">
    <source>
        <dbReference type="SMART" id="SM00829"/>
    </source>
</evidence>
<dbReference type="CDD" id="cd08291">
    <property type="entry name" value="ETR_like_1"/>
    <property type="match status" value="1"/>
</dbReference>
<dbReference type="InterPro" id="IPR013154">
    <property type="entry name" value="ADH-like_N"/>
</dbReference>
<evidence type="ECO:0000313" key="4">
    <source>
        <dbReference type="EMBL" id="PZV33645.1"/>
    </source>
</evidence>
<dbReference type="InterPro" id="IPR036291">
    <property type="entry name" value="NAD(P)-bd_dom_sf"/>
</dbReference>
<dbReference type="RefSeq" id="WP_111548711.1">
    <property type="nucleotide sequence ID" value="NZ_MZXV01000080.1"/>
</dbReference>
<dbReference type="InterPro" id="IPR011032">
    <property type="entry name" value="GroES-like_sf"/>
</dbReference>
<feature type="domain" description="Enoyl reductase (ER)" evidence="3">
    <location>
        <begin position="24"/>
        <end position="343"/>
    </location>
</feature>
<dbReference type="SMART" id="SM00829">
    <property type="entry name" value="PKS_ER"/>
    <property type="match status" value="1"/>
</dbReference>
<dbReference type="GO" id="GO:0070402">
    <property type="term" value="F:NADPH binding"/>
    <property type="evidence" value="ECO:0007669"/>
    <property type="project" value="TreeGrafter"/>
</dbReference>
<dbReference type="Proteomes" id="UP000248616">
    <property type="component" value="Unassembled WGS sequence"/>
</dbReference>
<proteinExistence type="predicted"/>
<evidence type="ECO:0000256" key="1">
    <source>
        <dbReference type="ARBA" id="ARBA00022857"/>
    </source>
</evidence>
<dbReference type="GO" id="GO:0016651">
    <property type="term" value="F:oxidoreductase activity, acting on NAD(P)H"/>
    <property type="evidence" value="ECO:0007669"/>
    <property type="project" value="TreeGrafter"/>
</dbReference>
<name>A0A2W7BS34_9HYPH</name>
<gene>
    <name evidence="4" type="ORF">B5V02_35665</name>
</gene>
<dbReference type="InterPro" id="IPR020843">
    <property type="entry name" value="ER"/>
</dbReference>
<organism evidence="4 5">
    <name type="scientific">Mesorhizobium kowhaii</name>
    <dbReference type="NCBI Taxonomy" id="1300272"/>
    <lineage>
        <taxon>Bacteria</taxon>
        <taxon>Pseudomonadati</taxon>
        <taxon>Pseudomonadota</taxon>
        <taxon>Alphaproteobacteria</taxon>
        <taxon>Hyphomicrobiales</taxon>
        <taxon>Phyllobacteriaceae</taxon>
        <taxon>Mesorhizobium</taxon>
    </lineage>
</organism>
<dbReference type="SUPFAM" id="SSF51735">
    <property type="entry name" value="NAD(P)-binding Rossmann-fold domains"/>
    <property type="match status" value="1"/>
</dbReference>
<accession>A0A2W7BS34</accession>
<dbReference type="AlphaFoldDB" id="A0A2W7BS34"/>
<protein>
    <submittedName>
        <fullName evidence="4">NADH oxidoreductase</fullName>
    </submittedName>
</protein>
<reference evidence="5" key="1">
    <citation type="submission" date="2017-03" db="EMBL/GenBank/DDBJ databases">
        <authorList>
            <person name="Safronova V.I."/>
            <person name="Sazanova A.L."/>
            <person name="Chirak E.R."/>
        </authorList>
    </citation>
    <scope>NUCLEOTIDE SEQUENCE [LARGE SCALE GENOMIC DNA]</scope>
    <source>
        <strain evidence="5">Ach-343</strain>
    </source>
</reference>
<comment type="caution">
    <text evidence="4">The sequence shown here is derived from an EMBL/GenBank/DDBJ whole genome shotgun (WGS) entry which is preliminary data.</text>
</comment>
<sequence>MTVPSEMKALLLVGDGYTRTPSGSVLEAMEPYLEPGSIAVPTLGPTQVLIKVSLASINPSDVMFIKGQYGQPRAKGQPAGFEGVGTVVASGDEPYPKSLIGMRVAFATGVTNWGSWAEYAVAEAVVCIPLLDTVRDEDGAAMIVNPLTALAMFDIVKQEDEKAFVMTAGASQLCKLIIGLAKDEGFRPIVAVRRDDQIAALKELGAAHVLNEKAPDFKAALREVIKAEQPRIFLDAVTGPLASAIFDVMPKRSRWIIYGRLDPEATIIREPGQLIFQHKHIEGFWLSEWMRQFRDRRGPAILEAQKRFSDGRWSTDVTAVVPLAEAMARVPTELARPNGKVFIRP</sequence>
<dbReference type="Pfam" id="PF08240">
    <property type="entry name" value="ADH_N"/>
    <property type="match status" value="1"/>
</dbReference>
<dbReference type="EMBL" id="MZXV01000080">
    <property type="protein sequence ID" value="PZV33645.1"/>
    <property type="molecule type" value="Genomic_DNA"/>
</dbReference>
<dbReference type="Gene3D" id="3.40.50.720">
    <property type="entry name" value="NAD(P)-binding Rossmann-like Domain"/>
    <property type="match status" value="1"/>
</dbReference>
<dbReference type="InterPro" id="IPR013149">
    <property type="entry name" value="ADH-like_C"/>
</dbReference>
<dbReference type="Gene3D" id="3.90.180.10">
    <property type="entry name" value="Medium-chain alcohol dehydrogenases, catalytic domain"/>
    <property type="match status" value="1"/>
</dbReference>
<evidence type="ECO:0000256" key="2">
    <source>
        <dbReference type="ARBA" id="ARBA00023002"/>
    </source>
</evidence>
<dbReference type="SUPFAM" id="SSF50129">
    <property type="entry name" value="GroES-like"/>
    <property type="match status" value="1"/>
</dbReference>
<dbReference type="OrthoDB" id="9787435at2"/>
<keyword evidence="1" id="KW-0521">NADP</keyword>
<evidence type="ECO:0000313" key="5">
    <source>
        <dbReference type="Proteomes" id="UP000248616"/>
    </source>
</evidence>
<keyword evidence="2" id="KW-0560">Oxidoreductase</keyword>
<keyword evidence="5" id="KW-1185">Reference proteome</keyword>
<dbReference type="PANTHER" id="PTHR48106">
    <property type="entry name" value="QUINONE OXIDOREDUCTASE PIG3-RELATED"/>
    <property type="match status" value="1"/>
</dbReference>
<dbReference type="PANTHER" id="PTHR48106:SF18">
    <property type="entry name" value="QUINONE OXIDOREDUCTASE PIG3"/>
    <property type="match status" value="1"/>
</dbReference>